<comment type="caution">
    <text evidence="1">The sequence shown here is derived from an EMBL/GenBank/DDBJ whole genome shotgun (WGS) entry which is preliminary data.</text>
</comment>
<accession>A0AA38CIS9</accession>
<name>A0AA38CIS9_TAXCH</name>
<gene>
    <name evidence="1" type="ORF">KI387_030054</name>
</gene>
<dbReference type="AlphaFoldDB" id="A0AA38CIS9"/>
<sequence length="100" mass="11480">PLFSQVKDMEMLINHSGEESDSSEEQQRLDLNKFDEILYYNKDQVLTRVLELGAKLLHEHEEEEKVINPNLGEKSFVLDKDNPFDVGYASTSGQHKATVE</sequence>
<evidence type="ECO:0000313" key="1">
    <source>
        <dbReference type="EMBL" id="KAH9298372.1"/>
    </source>
</evidence>
<evidence type="ECO:0000313" key="2">
    <source>
        <dbReference type="Proteomes" id="UP000824469"/>
    </source>
</evidence>
<organism evidence="1 2">
    <name type="scientific">Taxus chinensis</name>
    <name type="common">Chinese yew</name>
    <name type="synonym">Taxus wallichiana var. chinensis</name>
    <dbReference type="NCBI Taxonomy" id="29808"/>
    <lineage>
        <taxon>Eukaryota</taxon>
        <taxon>Viridiplantae</taxon>
        <taxon>Streptophyta</taxon>
        <taxon>Embryophyta</taxon>
        <taxon>Tracheophyta</taxon>
        <taxon>Spermatophyta</taxon>
        <taxon>Pinopsida</taxon>
        <taxon>Pinidae</taxon>
        <taxon>Conifers II</taxon>
        <taxon>Cupressales</taxon>
        <taxon>Taxaceae</taxon>
        <taxon>Taxus</taxon>
    </lineage>
</organism>
<dbReference type="EMBL" id="JAHRHJ020000010">
    <property type="protein sequence ID" value="KAH9298372.1"/>
    <property type="molecule type" value="Genomic_DNA"/>
</dbReference>
<protein>
    <submittedName>
        <fullName evidence="1">Uncharacterized protein</fullName>
    </submittedName>
</protein>
<dbReference type="Proteomes" id="UP000824469">
    <property type="component" value="Unassembled WGS sequence"/>
</dbReference>
<feature type="non-terminal residue" evidence="1">
    <location>
        <position position="100"/>
    </location>
</feature>
<reference evidence="1 2" key="1">
    <citation type="journal article" date="2021" name="Nat. Plants">
        <title>The Taxus genome provides insights into paclitaxel biosynthesis.</title>
        <authorList>
            <person name="Xiong X."/>
            <person name="Gou J."/>
            <person name="Liao Q."/>
            <person name="Li Y."/>
            <person name="Zhou Q."/>
            <person name="Bi G."/>
            <person name="Li C."/>
            <person name="Du R."/>
            <person name="Wang X."/>
            <person name="Sun T."/>
            <person name="Guo L."/>
            <person name="Liang H."/>
            <person name="Lu P."/>
            <person name="Wu Y."/>
            <person name="Zhang Z."/>
            <person name="Ro D.K."/>
            <person name="Shang Y."/>
            <person name="Huang S."/>
            <person name="Yan J."/>
        </authorList>
    </citation>
    <scope>NUCLEOTIDE SEQUENCE [LARGE SCALE GENOMIC DNA]</scope>
    <source>
        <strain evidence="1">Ta-2019</strain>
    </source>
</reference>
<keyword evidence="2" id="KW-1185">Reference proteome</keyword>
<proteinExistence type="predicted"/>
<feature type="non-terminal residue" evidence="1">
    <location>
        <position position="1"/>
    </location>
</feature>